<dbReference type="Pfam" id="PF00801">
    <property type="entry name" value="PKD"/>
    <property type="match status" value="1"/>
</dbReference>
<accession>V6DFG0</accession>
<feature type="domain" description="Ig-like" evidence="2">
    <location>
        <begin position="828"/>
        <end position="908"/>
    </location>
</feature>
<dbReference type="PROSITE" id="PS50835">
    <property type="entry name" value="IG_LIKE"/>
    <property type="match status" value="8"/>
</dbReference>
<dbReference type="Pfam" id="PF13895">
    <property type="entry name" value="Ig_2"/>
    <property type="match status" value="1"/>
</dbReference>
<dbReference type="SUPFAM" id="SSF48726">
    <property type="entry name" value="Immunoglobulin"/>
    <property type="match status" value="13"/>
</dbReference>
<dbReference type="KEGG" id="dpb:BABL1_gene_1004"/>
<sequence length="1781" mass="183935">MKHRSKIMKKVFFYMLFLFININNILYAACTEGVLINPNNISSGGTSPFSVVYSPIMSSGQLFAGVCNLGNVGGSDNGNITLYNVSTTNGNFTNSASTISSGINPISMSYSPLDPYNNAYAAIANYSDSTVYVYTMDSSGTYSSNHLTLNLANNLSSVAFSPFISNKVFLAVTEYSSAQILIYSLTANSSGLPTATQTGSASTVAQSNLVTFSQLNNNQLFAAVAGPEYIYVYQIDTTTGAVSTTSTQNLSSITMTSVAFSTMPNGTLFLAASGYNSSDSGLVYMYTVSSSGLLSPVTGSPFTSNIPENAYSVSFSPVTPDGSVFAVVTGLSNTSSTPNIFMFKVDTSSGAFTLIDTYFVEGYIQNSAFSPLTTQDKLFLAVTGFQAVGDQGFVEGYTVQLNPVVTINPNPASTCTGTNLTLQGSVTGGTGNYSSYVWTQGTTQVGTGLSYTITDATQSSAGTYTLTVTDSNNCVGSQSIDVSVTYIQSITASPSSTVCAGTNVQLSAQVSGGSGNYSYSWSGPNGYTYTGNPAIIDDISTSGTYDLIVTDNEFICSTASTISITVDPNPVVTISSNPVTACYGGGTILTANVSGGSGSYSYAWTLNGSYVGTDSSTLTVNDIIPGTNDGSYQVTVTDTTTTCNATSSSFTIPIDQVSVTLNSSSTVICQGASITLTANVTSGVSPYTYDWYQDGSLLVTTSDNVYTINNLDAGTYTYQVIVTDSNPCQGTSNSVSITVNSNPTVTITPNPASVCLGSDITLTATASGGSGSYNSYSWVTPTGTSTANPLVISNATSADAGTYTVTVTDSNICSGTSSSVTLTVNNNPTVTITPNPASVCVGSNLTLTAIPLGGSGIYTTYAWTFNGMPIGTNSSTLTIDDATNDNAGTYQVTVTDSNGCQASSTTILTVDTVNVSVSPSTTTVCSGSDLTLTATVTSGIAPYTYQWIGPNGYSFTGNPATRSNISSLDAGTYTVIVTDANSCTGMATSQLIVDTVIVTALPDIDSVCLGSTITLTANVSGGTAPYSYSWAGPNGFASTVNPVIIPNATFDDAGSYTVTVIDANGCSGTDESIVNLGSLTVNVLPDSDSVCIGSTITLTANVSGGTAPYSYSWAGPNGFTSTVNPVIIPNATLSDTGTYQVTVTDFNSCTGLGSAVINVGSLTVNVLSNQDPVCSGSTITLTANASGGTMPYTYSWILPNGSMEKNNPLIIPNASLSNAGTYQVMVTDFNGCIASSSITLTVNDSLSVNITPNPAIVSLGENITLTANVSGGSSEYISYQWIFNGNIVSTSSTLNINNANLEDSGIYQFTVVDSNNCSSTTSVNLTVSDTLTVIISPSSAALCSGNNLILTADVSGGSENYSYQWLAPNGNIYTSNPLVISGVTLSDSGTYRVTVTDSNANKVSVNAEVTVNEVNVIVTSLNANNLTESLGSATICSGSTITLTADVTSGIAPYTYLWTGPNEFTSNTQSISIMNAQAENSGTYTVKVTSCDSTGNVCCSAQSTFNVTVSDILVSISPSTLAVCTGSTINLTANVSSGVAPYTYLWTGPNGFSSNDQSISIDNASDINIGTYQVTVTDSHGCKGSDSAQVTLEAVKIIITPTPAVVAPGSSITLRADIVCGQGPLTYQWTGPNGFTSNNQVITINNASILNSGIYTLIVTDANGNKSTEEVEVVIDNLSVDIISNTLNVREGQTITLTAETKDGQAPYTYQWFGPAVTRSTSGQLISTDQTLVINNATILNSGTYRVVVTDVYGFTASDTVDVNVRVSSTLSNAIASKYCS</sequence>
<evidence type="ECO:0000313" key="4">
    <source>
        <dbReference type="Proteomes" id="UP000018769"/>
    </source>
</evidence>
<dbReference type="InterPro" id="IPR022409">
    <property type="entry name" value="PKD/Chitinase_dom"/>
</dbReference>
<organism evidence="3 4">
    <name type="scientific">Candidatus Babela massiliensis</name>
    <dbReference type="NCBI Taxonomy" id="673862"/>
    <lineage>
        <taxon>Bacteria</taxon>
        <taxon>Candidatus Babelota</taxon>
        <taxon>Candidatus Babeliae</taxon>
        <taxon>Candidatus Babeliales</taxon>
        <taxon>Candidatus Babeliaceae</taxon>
        <taxon>Candidatus Babela</taxon>
    </lineage>
</organism>
<feature type="domain" description="Ig-like" evidence="2">
    <location>
        <begin position="570"/>
        <end position="651"/>
    </location>
</feature>
<dbReference type="PROSITE" id="PS50093">
    <property type="entry name" value="PKD"/>
    <property type="match status" value="1"/>
</dbReference>
<feature type="domain" description="Ig-like" evidence="2">
    <location>
        <begin position="743"/>
        <end position="823"/>
    </location>
</feature>
<dbReference type="InterPro" id="IPR013783">
    <property type="entry name" value="Ig-like_fold"/>
</dbReference>
<feature type="domain" description="Ig-like" evidence="2">
    <location>
        <begin position="1669"/>
        <end position="1768"/>
    </location>
</feature>
<keyword evidence="4" id="KW-1185">Reference proteome</keyword>
<dbReference type="Pfam" id="PF13573">
    <property type="entry name" value="SprB"/>
    <property type="match status" value="2"/>
</dbReference>
<feature type="domain" description="Ig-like" evidence="2">
    <location>
        <begin position="653"/>
        <end position="736"/>
    </location>
</feature>
<dbReference type="SMART" id="SM00409">
    <property type="entry name" value="IG"/>
    <property type="match status" value="15"/>
</dbReference>
<name>V6DFG0_9BACT</name>
<feature type="domain" description="Ig-like" evidence="2">
    <location>
        <begin position="1246"/>
        <end position="1326"/>
    </location>
</feature>
<dbReference type="EMBL" id="HG793133">
    <property type="protein sequence ID" value="CDK30310.1"/>
    <property type="molecule type" value="Genomic_DNA"/>
</dbReference>
<dbReference type="InterPro" id="IPR003598">
    <property type="entry name" value="Ig_sub2"/>
</dbReference>
<dbReference type="Proteomes" id="UP000018769">
    <property type="component" value="Chromosome I"/>
</dbReference>
<dbReference type="InterPro" id="IPR007110">
    <property type="entry name" value="Ig-like_dom"/>
</dbReference>
<dbReference type="PATRIC" id="fig|673862.3.peg.198"/>
<dbReference type="InterPro" id="IPR000601">
    <property type="entry name" value="PKD_dom"/>
</dbReference>
<dbReference type="HOGENOM" id="CLU_233627_0_0_7"/>
<dbReference type="PANTHER" id="PTHR46013:SF7">
    <property type="entry name" value="IG-LIKE DOMAIN-CONTAINING PROTEIN"/>
    <property type="match status" value="1"/>
</dbReference>
<evidence type="ECO:0000259" key="1">
    <source>
        <dbReference type="PROSITE" id="PS50093"/>
    </source>
</evidence>
<dbReference type="eggNOG" id="COG3209">
    <property type="taxonomic scope" value="Bacteria"/>
</dbReference>
<proteinExistence type="predicted"/>
<dbReference type="Pfam" id="PF13927">
    <property type="entry name" value="Ig_3"/>
    <property type="match status" value="1"/>
</dbReference>
<protein>
    <submittedName>
        <fullName evidence="3">Immunoglobulin-like repeats containing protein domain</fullName>
    </submittedName>
</protein>
<dbReference type="Gene3D" id="2.60.40.10">
    <property type="entry name" value="Immunoglobulins"/>
    <property type="match status" value="16"/>
</dbReference>
<gene>
    <name evidence="3" type="ORF">BABL1_gene_1004</name>
</gene>
<dbReference type="STRING" id="673862.BABL1_gene_1004"/>
<evidence type="ECO:0000313" key="3">
    <source>
        <dbReference type="EMBL" id="CDK30310.1"/>
    </source>
</evidence>
<evidence type="ECO:0000259" key="2">
    <source>
        <dbReference type="PROSITE" id="PS50835"/>
    </source>
</evidence>
<dbReference type="SUPFAM" id="SSF75011">
    <property type="entry name" value="3-carboxy-cis,cis-mucoante lactonizing enzyme"/>
    <property type="match status" value="1"/>
</dbReference>
<dbReference type="InterPro" id="IPR025667">
    <property type="entry name" value="SprB_repeat"/>
</dbReference>
<feature type="domain" description="Ig-like" evidence="2">
    <location>
        <begin position="403"/>
        <end position="483"/>
    </location>
</feature>
<reference evidence="3 4" key="1">
    <citation type="journal article" date="2015" name="Biol. Direct">
        <title>Babela massiliensis, a representative of a widespread bacterial phylum with unusual adaptations to parasitism in amoebae.</title>
        <authorList>
            <person name="Pagnier I."/>
            <person name="Yutin N."/>
            <person name="Croce O."/>
            <person name="Makarova K.S."/>
            <person name="Wolf Y.I."/>
            <person name="Benamar S."/>
            <person name="Raoult D."/>
            <person name="Koonin E.V."/>
            <person name="La Scola B."/>
        </authorList>
    </citation>
    <scope>NUCLEOTIDE SEQUENCE [LARGE SCALE GENOMIC DNA]</scope>
    <source>
        <strain evidence="4">BABL1</strain>
    </source>
</reference>
<dbReference type="SMART" id="SM00089">
    <property type="entry name" value="PKD"/>
    <property type="match status" value="12"/>
</dbReference>
<feature type="domain" description="Ig-like" evidence="2">
    <location>
        <begin position="1331"/>
        <end position="1410"/>
    </location>
</feature>
<dbReference type="InterPro" id="IPR036179">
    <property type="entry name" value="Ig-like_dom_sf"/>
</dbReference>
<dbReference type="InterPro" id="IPR003599">
    <property type="entry name" value="Ig_sub"/>
</dbReference>
<feature type="domain" description="PKD" evidence="1">
    <location>
        <begin position="743"/>
        <end position="824"/>
    </location>
</feature>
<dbReference type="PANTHER" id="PTHR46013">
    <property type="entry name" value="VASCULAR CELL ADHESION MOLECULE 1"/>
    <property type="match status" value="1"/>
</dbReference>
<dbReference type="SMART" id="SM00408">
    <property type="entry name" value="IGc2"/>
    <property type="match status" value="4"/>
</dbReference>